<dbReference type="PANTHER" id="PTHR33164:SF56">
    <property type="entry name" value="HTH-TYPE TRANSCRIPTIONAL REGULATOR MHQR"/>
    <property type="match status" value="1"/>
</dbReference>
<protein>
    <recommendedName>
        <fullName evidence="3">HTH marR-type domain-containing protein</fullName>
    </recommendedName>
</protein>
<name>A0ABP7A0W5_9ACTN</name>
<reference evidence="5" key="1">
    <citation type="journal article" date="2019" name="Int. J. Syst. Evol. Microbiol.">
        <title>The Global Catalogue of Microorganisms (GCM) 10K type strain sequencing project: providing services to taxonomists for standard genome sequencing and annotation.</title>
        <authorList>
            <consortium name="The Broad Institute Genomics Platform"/>
            <consortium name="The Broad Institute Genome Sequencing Center for Infectious Disease"/>
            <person name="Wu L."/>
            <person name="Ma J."/>
        </authorList>
    </citation>
    <scope>NUCLEOTIDE SEQUENCE [LARGE SCALE GENOMIC DNA]</scope>
    <source>
        <strain evidence="5">JCM 16902</strain>
    </source>
</reference>
<dbReference type="InterPro" id="IPR036390">
    <property type="entry name" value="WH_DNA-bd_sf"/>
</dbReference>
<dbReference type="InterPro" id="IPR000835">
    <property type="entry name" value="HTH_MarR-typ"/>
</dbReference>
<keyword evidence="2" id="KW-0804">Transcription</keyword>
<gene>
    <name evidence="4" type="ORF">GCM10022223_42160</name>
</gene>
<evidence type="ECO:0000313" key="5">
    <source>
        <dbReference type="Proteomes" id="UP001501074"/>
    </source>
</evidence>
<evidence type="ECO:0000256" key="1">
    <source>
        <dbReference type="ARBA" id="ARBA00023015"/>
    </source>
</evidence>
<dbReference type="SUPFAM" id="SSF46785">
    <property type="entry name" value="Winged helix' DNA-binding domain"/>
    <property type="match status" value="1"/>
</dbReference>
<keyword evidence="5" id="KW-1185">Reference proteome</keyword>
<keyword evidence="1" id="KW-0805">Transcription regulation</keyword>
<dbReference type="EMBL" id="BAAAZO010000007">
    <property type="protein sequence ID" value="GAA3620847.1"/>
    <property type="molecule type" value="Genomic_DNA"/>
</dbReference>
<dbReference type="InterPro" id="IPR039422">
    <property type="entry name" value="MarR/SlyA-like"/>
</dbReference>
<dbReference type="Proteomes" id="UP001501074">
    <property type="component" value="Unassembled WGS sequence"/>
</dbReference>
<proteinExistence type="predicted"/>
<evidence type="ECO:0000256" key="2">
    <source>
        <dbReference type="ARBA" id="ARBA00023163"/>
    </source>
</evidence>
<dbReference type="Gene3D" id="1.10.10.10">
    <property type="entry name" value="Winged helix-like DNA-binding domain superfamily/Winged helix DNA-binding domain"/>
    <property type="match status" value="1"/>
</dbReference>
<dbReference type="InterPro" id="IPR036388">
    <property type="entry name" value="WH-like_DNA-bd_sf"/>
</dbReference>
<dbReference type="RefSeq" id="WP_231489297.1">
    <property type="nucleotide sequence ID" value="NZ_BAAAZO010000007.1"/>
</dbReference>
<dbReference type="PROSITE" id="PS50995">
    <property type="entry name" value="HTH_MARR_2"/>
    <property type="match status" value="1"/>
</dbReference>
<evidence type="ECO:0000313" key="4">
    <source>
        <dbReference type="EMBL" id="GAA3620847.1"/>
    </source>
</evidence>
<sequence length="147" mass="16155">MTESGTPRIRSLELLRPILHAQRKAAEEWSRGRGLTFEQAVVLGYLEQCPGAMQRDIVEMSQTTPSNISLMLKTLEGRGLIERRAEKGDARSKRVYLAEDGLALVAGLNASMAEVDKAIFEPLDAAEMATLETLLAKVNGRLPHGRP</sequence>
<dbReference type="PANTHER" id="PTHR33164">
    <property type="entry name" value="TRANSCRIPTIONAL REGULATOR, MARR FAMILY"/>
    <property type="match status" value="1"/>
</dbReference>
<dbReference type="SMART" id="SM00347">
    <property type="entry name" value="HTH_MARR"/>
    <property type="match status" value="1"/>
</dbReference>
<dbReference type="PRINTS" id="PR00598">
    <property type="entry name" value="HTHMARR"/>
</dbReference>
<evidence type="ECO:0000259" key="3">
    <source>
        <dbReference type="PROSITE" id="PS50995"/>
    </source>
</evidence>
<accession>A0ABP7A0W5</accession>
<comment type="caution">
    <text evidence="4">The sequence shown here is derived from an EMBL/GenBank/DDBJ whole genome shotgun (WGS) entry which is preliminary data.</text>
</comment>
<organism evidence="4 5">
    <name type="scientific">Kineosporia mesophila</name>
    <dbReference type="NCBI Taxonomy" id="566012"/>
    <lineage>
        <taxon>Bacteria</taxon>
        <taxon>Bacillati</taxon>
        <taxon>Actinomycetota</taxon>
        <taxon>Actinomycetes</taxon>
        <taxon>Kineosporiales</taxon>
        <taxon>Kineosporiaceae</taxon>
        <taxon>Kineosporia</taxon>
    </lineage>
</organism>
<dbReference type="Pfam" id="PF01047">
    <property type="entry name" value="MarR"/>
    <property type="match status" value="1"/>
</dbReference>
<feature type="domain" description="HTH marR-type" evidence="3">
    <location>
        <begin position="11"/>
        <end position="140"/>
    </location>
</feature>